<reference evidence="2" key="1">
    <citation type="journal article" date="2019" name="Int. J. Syst. Evol. Microbiol.">
        <title>The Global Catalogue of Microorganisms (GCM) 10K type strain sequencing project: providing services to taxonomists for standard genome sequencing and annotation.</title>
        <authorList>
            <consortium name="The Broad Institute Genomics Platform"/>
            <consortium name="The Broad Institute Genome Sequencing Center for Infectious Disease"/>
            <person name="Wu L."/>
            <person name="Ma J."/>
        </authorList>
    </citation>
    <scope>NUCLEOTIDE SEQUENCE [LARGE SCALE GENOMIC DNA]</scope>
    <source>
        <strain evidence="2">KCTC 12848</strain>
    </source>
</reference>
<gene>
    <name evidence="1" type="ORF">ACFSKX_11890</name>
</gene>
<name>A0ABW5EFM8_9GAMM</name>
<dbReference type="EMBL" id="JBHUJD010000014">
    <property type="protein sequence ID" value="MFD2311118.1"/>
    <property type="molecule type" value="Genomic_DNA"/>
</dbReference>
<evidence type="ECO:0000313" key="1">
    <source>
        <dbReference type="EMBL" id="MFD2311118.1"/>
    </source>
</evidence>
<proteinExistence type="predicted"/>
<dbReference type="Pfam" id="PF22814">
    <property type="entry name" value="WelO5"/>
    <property type="match status" value="1"/>
</dbReference>
<organism evidence="1 2">
    <name type="scientific">Microbulbifer halophilus</name>
    <dbReference type="NCBI Taxonomy" id="453963"/>
    <lineage>
        <taxon>Bacteria</taxon>
        <taxon>Pseudomonadati</taxon>
        <taxon>Pseudomonadota</taxon>
        <taxon>Gammaproteobacteria</taxon>
        <taxon>Cellvibrionales</taxon>
        <taxon>Microbulbiferaceae</taxon>
        <taxon>Microbulbifer</taxon>
    </lineage>
</organism>
<keyword evidence="2" id="KW-1185">Reference proteome</keyword>
<dbReference type="Proteomes" id="UP001597425">
    <property type="component" value="Unassembled WGS sequence"/>
</dbReference>
<dbReference type="InterPro" id="IPR055091">
    <property type="entry name" value="WelO5-like"/>
</dbReference>
<accession>A0ABW5EFM8</accession>
<dbReference type="Gene3D" id="2.60.120.620">
    <property type="entry name" value="q2cbj1_9rhob like domain"/>
    <property type="match status" value="1"/>
</dbReference>
<evidence type="ECO:0000313" key="2">
    <source>
        <dbReference type="Proteomes" id="UP001597425"/>
    </source>
</evidence>
<comment type="caution">
    <text evidence="1">The sequence shown here is derived from an EMBL/GenBank/DDBJ whole genome shotgun (WGS) entry which is preliminary data.</text>
</comment>
<protein>
    <recommendedName>
        <fullName evidence="3">Prolyl 4-hydroxylase alpha subunit Fe(2+) 2OG dioxygenase domain-containing protein</fullName>
    </recommendedName>
</protein>
<dbReference type="RefSeq" id="WP_265721187.1">
    <property type="nucleotide sequence ID" value="NZ_JAPIVK010000009.1"/>
</dbReference>
<evidence type="ECO:0008006" key="3">
    <source>
        <dbReference type="Google" id="ProtNLM"/>
    </source>
</evidence>
<sequence>MELKMGNWISDEPRDLTPENLNLLLEHRIPAIRVEEFIDRETCKVVASRLLEMNFQGYDHLKDIPVQQVGLCHNQWAHDEKSVYFEKCQDAREIVEEIYRGLDIDPVQMVVEAIRKEGGRGASVFQEEGYGEYFAGAFRSFKGHGKLHADHAPSHINSPWAVTELIKQLTWNIYYCAEETSGELVIYDTIHTAENDKMKVEGDYYFPYEVLERDDCVRIFPKVGDLIIFNTQNFHEILGTAEGNRISQTSFVGLREDGSLGLWS</sequence>